<evidence type="ECO:0000313" key="4">
    <source>
        <dbReference type="Proteomes" id="UP001596222"/>
    </source>
</evidence>
<proteinExistence type="predicted"/>
<evidence type="ECO:0000256" key="1">
    <source>
        <dbReference type="SAM" id="MobiDB-lite"/>
    </source>
</evidence>
<dbReference type="RefSeq" id="WP_382036275.1">
    <property type="nucleotide sequence ID" value="NZ_JBHSKJ010000001.1"/>
</dbReference>
<sequence length="390" mass="43962">MNTGVRMGDGARGVGVDALPQGSGSTGAENVSVSQYAPLPSAVSHNRFDTRTPLQQVFYWTPDQWEQFTCEWVRMRRDELGYLGVEIVGGTNDRGADVVAFMSDQRLNGVWHCYQCKHYSADLTLDDTLPEMIKPFVATLETSRTLPTRYTFVAPRIHPRLKDTVLTPAELKKRFLAYMDGRTRPVAALPSATREAVRELAVRTDFSMFWTVNLDEVLEVYSKSQLFASRFNLPPTGEPRKLLPPPVPQGNEARYLQKLLDVYQERFGVDITTVEDAFEHPSSGQHLGRQRVAFFDAESLRMYARESVPGDAYEELQDDVLANLIEVVDMDFPSGWDRLQEVLKASGQLVPTGSPLLTHLVSHFRNSQRKGMCHQLANDDKLTWCKGGCR</sequence>
<dbReference type="Pfam" id="PF20282">
    <property type="entry name" value="CTD6"/>
    <property type="match status" value="1"/>
</dbReference>
<feature type="region of interest" description="Disordered" evidence="1">
    <location>
        <begin position="1"/>
        <end position="30"/>
    </location>
</feature>
<comment type="caution">
    <text evidence="3">The sequence shown here is derived from an EMBL/GenBank/DDBJ whole genome shotgun (WGS) entry which is preliminary data.</text>
</comment>
<gene>
    <name evidence="3" type="ORF">ACFPP6_01860</name>
</gene>
<protein>
    <submittedName>
        <fullName evidence="3">ABC-three component system protein</fullName>
    </submittedName>
</protein>
<evidence type="ECO:0000313" key="3">
    <source>
        <dbReference type="EMBL" id="MFC5143450.1"/>
    </source>
</evidence>
<reference evidence="4" key="1">
    <citation type="journal article" date="2019" name="Int. J. Syst. Evol. Microbiol.">
        <title>The Global Catalogue of Microorganisms (GCM) 10K type strain sequencing project: providing services to taxonomists for standard genome sequencing and annotation.</title>
        <authorList>
            <consortium name="The Broad Institute Genomics Platform"/>
            <consortium name="The Broad Institute Genome Sequencing Center for Infectious Disease"/>
            <person name="Wu L."/>
            <person name="Ma J."/>
        </authorList>
    </citation>
    <scope>NUCLEOTIDE SEQUENCE [LARGE SCALE GENOMIC DNA]</scope>
    <source>
        <strain evidence="4">CGMCC 4.1641</strain>
    </source>
</reference>
<dbReference type="InterPro" id="IPR046914">
    <property type="entry name" value="ABC-3C_CTD6"/>
</dbReference>
<keyword evidence="4" id="KW-1185">Reference proteome</keyword>
<accession>A0ABV9ZSL6</accession>
<organism evidence="3 4">
    <name type="scientific">Streptomyces aureoversilis</name>
    <dbReference type="NCBI Taxonomy" id="67277"/>
    <lineage>
        <taxon>Bacteria</taxon>
        <taxon>Bacillati</taxon>
        <taxon>Actinomycetota</taxon>
        <taxon>Actinomycetes</taxon>
        <taxon>Kitasatosporales</taxon>
        <taxon>Streptomycetaceae</taxon>
        <taxon>Streptomyces</taxon>
    </lineage>
</organism>
<feature type="domain" description="ABC-three component systems C-terminal" evidence="2">
    <location>
        <begin position="252"/>
        <end position="384"/>
    </location>
</feature>
<dbReference type="EMBL" id="JBHSKJ010000001">
    <property type="protein sequence ID" value="MFC5143450.1"/>
    <property type="molecule type" value="Genomic_DNA"/>
</dbReference>
<dbReference type="Proteomes" id="UP001596222">
    <property type="component" value="Unassembled WGS sequence"/>
</dbReference>
<name>A0ABV9ZSL6_9ACTN</name>
<evidence type="ECO:0000259" key="2">
    <source>
        <dbReference type="Pfam" id="PF20282"/>
    </source>
</evidence>